<comment type="caution">
    <text evidence="5">The sequence shown here is derived from an EMBL/GenBank/DDBJ whole genome shotgun (WGS) entry which is preliminary data.</text>
</comment>
<evidence type="ECO:0000256" key="1">
    <source>
        <dbReference type="ARBA" id="ARBA00022676"/>
    </source>
</evidence>
<protein>
    <submittedName>
        <fullName evidence="5">Glycosyl transferase family 1</fullName>
    </submittedName>
</protein>
<dbReference type="Proteomes" id="UP000192284">
    <property type="component" value="Unassembled WGS sequence"/>
</dbReference>
<evidence type="ECO:0000313" key="5">
    <source>
        <dbReference type="EMBL" id="ORA12094.1"/>
    </source>
</evidence>
<keyword evidence="6" id="KW-1185">Reference proteome</keyword>
<dbReference type="SUPFAM" id="SSF53756">
    <property type="entry name" value="UDP-Glycosyltransferase/glycogen phosphorylase"/>
    <property type="match status" value="1"/>
</dbReference>
<organism evidence="5 6">
    <name type="scientific">Mycobacterium angelicum</name>
    <dbReference type="NCBI Taxonomy" id="470074"/>
    <lineage>
        <taxon>Bacteria</taxon>
        <taxon>Bacillati</taxon>
        <taxon>Actinomycetota</taxon>
        <taxon>Actinomycetes</taxon>
        <taxon>Mycobacteriales</taxon>
        <taxon>Mycobacteriaceae</taxon>
        <taxon>Mycobacterium</taxon>
    </lineage>
</organism>
<evidence type="ECO:0000256" key="2">
    <source>
        <dbReference type="ARBA" id="ARBA00022679"/>
    </source>
</evidence>
<gene>
    <name evidence="5" type="ORF">BST12_25325</name>
</gene>
<dbReference type="RefSeq" id="WP_083115977.1">
    <property type="nucleotide sequence ID" value="NZ_JACKTS010000040.1"/>
</dbReference>
<dbReference type="Gene3D" id="3.40.50.2000">
    <property type="entry name" value="Glycogen Phosphorylase B"/>
    <property type="match status" value="2"/>
</dbReference>
<dbReference type="EMBL" id="MVHE01000075">
    <property type="protein sequence ID" value="ORA12094.1"/>
    <property type="molecule type" value="Genomic_DNA"/>
</dbReference>
<evidence type="ECO:0000313" key="6">
    <source>
        <dbReference type="Proteomes" id="UP000192284"/>
    </source>
</evidence>
<feature type="domain" description="Glycosyltransferase subfamily 4-like N-terminal" evidence="4">
    <location>
        <begin position="25"/>
        <end position="186"/>
    </location>
</feature>
<proteinExistence type="predicted"/>
<feature type="domain" description="Glycosyl transferase family 1" evidence="3">
    <location>
        <begin position="220"/>
        <end position="368"/>
    </location>
</feature>
<evidence type="ECO:0000259" key="4">
    <source>
        <dbReference type="Pfam" id="PF13579"/>
    </source>
</evidence>
<dbReference type="GO" id="GO:0016757">
    <property type="term" value="F:glycosyltransferase activity"/>
    <property type="evidence" value="ECO:0007669"/>
    <property type="project" value="UniProtKB-KW"/>
</dbReference>
<dbReference type="Pfam" id="PF00534">
    <property type="entry name" value="Glycos_transf_1"/>
    <property type="match status" value="1"/>
</dbReference>
<sequence>MKIAIVSGDDVSARDRADIDNDGCGQLCGALAGHGHDVTAYLRRSNRRTADVATETGYRMVAVCAGPAEALSPPQVLPYVGDWAAELASLWSSDPPDIVHAFGWLGGMAAQLAARQQDLPTVQTFHGLAATTPTMHDSPGVRPCPEQLRLEPLLARNATWATGGSSDELDALARLRRGRGRLSILSTGVDVERYTPVGPALARTDMHRIVCAAPNPLPCNGFDQIIRVLPRLSGAELVVAETTVPETAQDTDWSEQRGELKELAAQLGVSDRVWFMGTVTADELSSVLRSADVVACTPWQSPRATTALQAMASGVAVVAVSVGALADTVVHPVTGLLVPAAHPADLAGALKTLQEQRFRCEGMGATGRLRAESRFGWGRIALDTLHIYDRVNSLRQSRVVANAG</sequence>
<reference evidence="5 6" key="1">
    <citation type="submission" date="2017-02" db="EMBL/GenBank/DDBJ databases">
        <title>The new phylogeny of genus Mycobacterium.</title>
        <authorList>
            <person name="Tortoli E."/>
            <person name="Trovato A."/>
            <person name="Cirillo D.M."/>
        </authorList>
    </citation>
    <scope>NUCLEOTIDE SEQUENCE [LARGE SCALE GENOMIC DNA]</scope>
    <source>
        <strain evidence="5 6">DSM 45057</strain>
    </source>
</reference>
<evidence type="ECO:0000259" key="3">
    <source>
        <dbReference type="Pfam" id="PF00534"/>
    </source>
</evidence>
<accession>A0A1W9ZCG7</accession>
<dbReference type="InterPro" id="IPR028098">
    <property type="entry name" value="Glyco_trans_4-like_N"/>
</dbReference>
<keyword evidence="2 5" id="KW-0808">Transferase</keyword>
<keyword evidence="1" id="KW-0328">Glycosyltransferase</keyword>
<dbReference type="Pfam" id="PF13579">
    <property type="entry name" value="Glyco_trans_4_4"/>
    <property type="match status" value="1"/>
</dbReference>
<dbReference type="InterPro" id="IPR001296">
    <property type="entry name" value="Glyco_trans_1"/>
</dbReference>
<dbReference type="PANTHER" id="PTHR12526">
    <property type="entry name" value="GLYCOSYLTRANSFERASE"/>
    <property type="match status" value="1"/>
</dbReference>
<name>A0A1W9ZCG7_MYCAN</name>
<dbReference type="OrthoDB" id="9810929at2"/>
<dbReference type="AlphaFoldDB" id="A0A1W9ZCG7"/>
<dbReference type="PANTHER" id="PTHR12526:SF635">
    <property type="entry name" value="GLYCOSYL TRANSFERASE GROUP 1"/>
    <property type="match status" value="1"/>
</dbReference>